<dbReference type="Pfam" id="PF00497">
    <property type="entry name" value="SBP_bac_3"/>
    <property type="match status" value="1"/>
</dbReference>
<dbReference type="Gene3D" id="3.40.190.10">
    <property type="entry name" value="Periplasmic binding protein-like II"/>
    <property type="match status" value="2"/>
</dbReference>
<dbReference type="SMART" id="SM00062">
    <property type="entry name" value="PBPb"/>
    <property type="match status" value="1"/>
</dbReference>
<organism evidence="8 9">
    <name type="scientific">Rhodopila globiformis</name>
    <name type="common">Rhodopseudomonas globiformis</name>
    <dbReference type="NCBI Taxonomy" id="1071"/>
    <lineage>
        <taxon>Bacteria</taxon>
        <taxon>Pseudomonadati</taxon>
        <taxon>Pseudomonadota</taxon>
        <taxon>Alphaproteobacteria</taxon>
        <taxon>Acetobacterales</taxon>
        <taxon>Acetobacteraceae</taxon>
        <taxon>Rhodopila</taxon>
    </lineage>
</organism>
<evidence type="ECO:0000259" key="7">
    <source>
        <dbReference type="PROSITE" id="PS51007"/>
    </source>
</evidence>
<dbReference type="PANTHER" id="PTHR35936:SF17">
    <property type="entry name" value="ARGININE-BINDING EXTRACELLULAR PROTEIN ARTP"/>
    <property type="match status" value="1"/>
</dbReference>
<proteinExistence type="predicted"/>
<gene>
    <name evidence="8" type="ORF">CCS01_27690</name>
</gene>
<dbReference type="SUPFAM" id="SSF53850">
    <property type="entry name" value="Periplasmic binding protein-like II"/>
    <property type="match status" value="1"/>
</dbReference>
<sequence>MAGTALFSAVSTSQAAAPLRLCADPANLPFSTSSPAAAKAGTPGLYVEIGQAVADALGRPMETIWSLSYFGKRNLRTTLLAGQCDFAVGLPAVEDFMGPRVVFSRPIMSVGYALAVPKDAGTNLNGKRVAVQFASPPQSFVATRETITPATVMDPDAGMRLLADGKVDAAFVWGPSAGYVNHAVLHDAFRVVPADGPQMRYEAAIGFSRKNKELRDQVNAVLPGLSAKIAALVVKYAVPEGPPVKLAAMDTVQSVIAEAQAPAETPKPEAKPAEQPAVASVNPTAEAPKAAPKPSAAEVAEGREIFNGTCAHCHGPDAVQSERRINLRLLRHRYGDDMYAVFHKTVTKGRPSKGMPTWGNVFTEDDFSKIYAFLSTIQAP</sequence>
<evidence type="ECO:0000256" key="5">
    <source>
        <dbReference type="PROSITE-ProRule" id="PRU00433"/>
    </source>
</evidence>
<evidence type="ECO:0000256" key="3">
    <source>
        <dbReference type="ARBA" id="ARBA00022729"/>
    </source>
</evidence>
<keyword evidence="3" id="KW-0732">Signal</keyword>
<dbReference type="Proteomes" id="UP000239724">
    <property type="component" value="Unassembled WGS sequence"/>
</dbReference>
<dbReference type="PROSITE" id="PS51007">
    <property type="entry name" value="CYTC"/>
    <property type="match status" value="1"/>
</dbReference>
<evidence type="ECO:0000256" key="6">
    <source>
        <dbReference type="SAM" id="MobiDB-lite"/>
    </source>
</evidence>
<dbReference type="Pfam" id="PF13442">
    <property type="entry name" value="Cytochrome_CBB3"/>
    <property type="match status" value="1"/>
</dbReference>
<feature type="region of interest" description="Disordered" evidence="6">
    <location>
        <begin position="262"/>
        <end position="295"/>
    </location>
</feature>
<dbReference type="SUPFAM" id="SSF46626">
    <property type="entry name" value="Cytochrome c"/>
    <property type="match status" value="1"/>
</dbReference>
<dbReference type="Gene3D" id="1.10.760.10">
    <property type="entry name" value="Cytochrome c-like domain"/>
    <property type="match status" value="1"/>
</dbReference>
<evidence type="ECO:0000313" key="8">
    <source>
        <dbReference type="EMBL" id="PPQ27333.1"/>
    </source>
</evidence>
<evidence type="ECO:0000256" key="2">
    <source>
        <dbReference type="ARBA" id="ARBA00022723"/>
    </source>
</evidence>
<reference evidence="8 9" key="1">
    <citation type="journal article" date="2018" name="Arch. Microbiol.">
        <title>New insights into the metabolic potential of the phototrophic purple bacterium Rhodopila globiformis DSM 161(T) from its draft genome sequence and evidence for a vanadium-dependent nitrogenase.</title>
        <authorList>
            <person name="Imhoff J.F."/>
            <person name="Rahn T."/>
            <person name="Kunzel S."/>
            <person name="Neulinger S.C."/>
        </authorList>
    </citation>
    <scope>NUCLEOTIDE SEQUENCE [LARGE SCALE GENOMIC DNA]</scope>
    <source>
        <strain evidence="8 9">DSM 161</strain>
    </source>
</reference>
<dbReference type="AlphaFoldDB" id="A0A2S6MY86"/>
<feature type="domain" description="Cytochrome c" evidence="7">
    <location>
        <begin position="297"/>
        <end position="378"/>
    </location>
</feature>
<dbReference type="InterPro" id="IPR036909">
    <property type="entry name" value="Cyt_c-like_dom_sf"/>
</dbReference>
<accession>A0A2S6MY86</accession>
<dbReference type="InterPro" id="IPR009056">
    <property type="entry name" value="Cyt_c-like_dom"/>
</dbReference>
<feature type="compositionally biased region" description="Low complexity" evidence="6">
    <location>
        <begin position="285"/>
        <end position="295"/>
    </location>
</feature>
<dbReference type="GO" id="GO:0009055">
    <property type="term" value="F:electron transfer activity"/>
    <property type="evidence" value="ECO:0007669"/>
    <property type="project" value="InterPro"/>
</dbReference>
<keyword evidence="4 5" id="KW-0408">Iron</keyword>
<keyword evidence="2 5" id="KW-0479">Metal-binding</keyword>
<evidence type="ECO:0000256" key="1">
    <source>
        <dbReference type="ARBA" id="ARBA00022617"/>
    </source>
</evidence>
<dbReference type="InterPro" id="IPR001638">
    <property type="entry name" value="Solute-binding_3/MltF_N"/>
</dbReference>
<protein>
    <recommendedName>
        <fullName evidence="7">Cytochrome c domain-containing protein</fullName>
    </recommendedName>
</protein>
<evidence type="ECO:0000313" key="9">
    <source>
        <dbReference type="Proteomes" id="UP000239724"/>
    </source>
</evidence>
<dbReference type="EMBL" id="NHRY01000260">
    <property type="protein sequence ID" value="PPQ27333.1"/>
    <property type="molecule type" value="Genomic_DNA"/>
</dbReference>
<keyword evidence="9" id="KW-1185">Reference proteome</keyword>
<name>A0A2S6MY86_RHOGL</name>
<dbReference type="GO" id="GO:0020037">
    <property type="term" value="F:heme binding"/>
    <property type="evidence" value="ECO:0007669"/>
    <property type="project" value="InterPro"/>
</dbReference>
<dbReference type="GO" id="GO:0046872">
    <property type="term" value="F:metal ion binding"/>
    <property type="evidence" value="ECO:0007669"/>
    <property type="project" value="UniProtKB-KW"/>
</dbReference>
<dbReference type="PANTHER" id="PTHR35936">
    <property type="entry name" value="MEMBRANE-BOUND LYTIC MUREIN TRANSGLYCOSYLASE F"/>
    <property type="match status" value="1"/>
</dbReference>
<keyword evidence="1 5" id="KW-0349">Heme</keyword>
<evidence type="ECO:0000256" key="4">
    <source>
        <dbReference type="ARBA" id="ARBA00023004"/>
    </source>
</evidence>
<comment type="caution">
    <text evidence="8">The sequence shown here is derived from an EMBL/GenBank/DDBJ whole genome shotgun (WGS) entry which is preliminary data.</text>
</comment>
<dbReference type="OrthoDB" id="9797504at2"/>